<keyword evidence="3" id="KW-0489">Methyltransferase</keyword>
<dbReference type="PROSITE" id="PS51084">
    <property type="entry name" value="HIT_2"/>
    <property type="match status" value="1"/>
</dbReference>
<reference evidence="4" key="1">
    <citation type="journal article" date="2019" name="Int. J. Syst. Evol. Microbiol.">
        <title>The Global Catalogue of Microorganisms (GCM) 10K type strain sequencing project: providing services to taxonomists for standard genome sequencing and annotation.</title>
        <authorList>
            <consortium name="The Broad Institute Genomics Platform"/>
            <consortium name="The Broad Institute Genome Sequencing Center for Infectious Disease"/>
            <person name="Wu L."/>
            <person name="Ma J."/>
        </authorList>
    </citation>
    <scope>NUCLEOTIDE SEQUENCE [LARGE SCALE GENOMIC DNA]</scope>
    <source>
        <strain evidence="4">KCTC 52141</strain>
    </source>
</reference>
<evidence type="ECO:0000313" key="3">
    <source>
        <dbReference type="EMBL" id="MFC3155599.1"/>
    </source>
</evidence>
<gene>
    <name evidence="3" type="ORF">ACFOEB_10345</name>
</gene>
<dbReference type="SUPFAM" id="SSF54197">
    <property type="entry name" value="HIT-like"/>
    <property type="match status" value="1"/>
</dbReference>
<evidence type="ECO:0000256" key="1">
    <source>
        <dbReference type="PROSITE-ProRule" id="PRU00464"/>
    </source>
</evidence>
<evidence type="ECO:0000313" key="4">
    <source>
        <dbReference type="Proteomes" id="UP001595548"/>
    </source>
</evidence>
<dbReference type="PANTHER" id="PTHR46648:SF1">
    <property type="entry name" value="ADENOSINE 5'-MONOPHOSPHORAMIDASE HNT1"/>
    <property type="match status" value="1"/>
</dbReference>
<dbReference type="PANTHER" id="PTHR46648">
    <property type="entry name" value="HIT FAMILY PROTEIN 1"/>
    <property type="match status" value="1"/>
</dbReference>
<proteinExistence type="predicted"/>
<feature type="domain" description="HIT" evidence="2">
    <location>
        <begin position="4"/>
        <end position="107"/>
    </location>
</feature>
<keyword evidence="4" id="KW-1185">Reference proteome</keyword>
<dbReference type="InterPro" id="IPR036265">
    <property type="entry name" value="HIT-like_sf"/>
</dbReference>
<evidence type="ECO:0000259" key="2">
    <source>
        <dbReference type="PROSITE" id="PS51084"/>
    </source>
</evidence>
<dbReference type="InterPro" id="IPR001310">
    <property type="entry name" value="Histidine_triad_HIT"/>
</dbReference>
<comment type="caution">
    <text evidence="3">The sequence shown here is derived from an EMBL/GenBank/DDBJ whole genome shotgun (WGS) entry which is preliminary data.</text>
</comment>
<protein>
    <submittedName>
        <fullName evidence="3">HIT family protein</fullName>
        <ecNumber evidence="3">2.1.1.-</ecNumber>
    </submittedName>
</protein>
<name>A0ABV7HP40_9GAMM</name>
<dbReference type="Gene3D" id="3.30.428.10">
    <property type="entry name" value="HIT-like"/>
    <property type="match status" value="1"/>
</dbReference>
<feature type="short sequence motif" description="Histidine triad motif" evidence="1">
    <location>
        <begin position="91"/>
        <end position="95"/>
    </location>
</feature>
<dbReference type="GO" id="GO:0008168">
    <property type="term" value="F:methyltransferase activity"/>
    <property type="evidence" value="ECO:0007669"/>
    <property type="project" value="UniProtKB-KW"/>
</dbReference>
<dbReference type="EMBL" id="JBHRTL010000006">
    <property type="protein sequence ID" value="MFC3155599.1"/>
    <property type="molecule type" value="Genomic_DNA"/>
</dbReference>
<accession>A0ABV7HP40</accession>
<dbReference type="GO" id="GO:0032259">
    <property type="term" value="P:methylation"/>
    <property type="evidence" value="ECO:0007669"/>
    <property type="project" value="UniProtKB-KW"/>
</dbReference>
<dbReference type="Pfam" id="PF01230">
    <property type="entry name" value="HIT"/>
    <property type="match status" value="1"/>
</dbReference>
<dbReference type="EC" id="2.1.1.-" evidence="3"/>
<dbReference type="InterPro" id="IPR011146">
    <property type="entry name" value="HIT-like"/>
</dbReference>
<dbReference type="PRINTS" id="PR00332">
    <property type="entry name" value="HISTRIAD"/>
</dbReference>
<keyword evidence="3" id="KW-0808">Transferase</keyword>
<dbReference type="RefSeq" id="WP_339616183.1">
    <property type="nucleotide sequence ID" value="NZ_AP031500.1"/>
</dbReference>
<dbReference type="Proteomes" id="UP001595548">
    <property type="component" value="Unassembled WGS sequence"/>
</dbReference>
<sequence length="129" mass="14226">MASIFSKIIAGDIPGHFVWQDDIAVAIMTIGPLKPGHVLVIPRKEVDHWYDLDADTMAHLTVVSQKIARALQQAFPAERVAMIIAGLEVPHTHLHLVPMDEMGELDFSRAGEGDHVELAAQAEKIRSFL</sequence>
<organism evidence="3 4">
    <name type="scientific">Gilvimarinus japonicus</name>
    <dbReference type="NCBI Taxonomy" id="1796469"/>
    <lineage>
        <taxon>Bacteria</taxon>
        <taxon>Pseudomonadati</taxon>
        <taxon>Pseudomonadota</taxon>
        <taxon>Gammaproteobacteria</taxon>
        <taxon>Cellvibrionales</taxon>
        <taxon>Cellvibrionaceae</taxon>
        <taxon>Gilvimarinus</taxon>
    </lineage>
</organism>